<proteinExistence type="predicted"/>
<feature type="domain" description="Transcriptional regulator HTH-type FeoC" evidence="1">
    <location>
        <begin position="1"/>
        <end position="68"/>
    </location>
</feature>
<dbReference type="STRING" id="45074.Lsan_0525"/>
<dbReference type="InterPro" id="IPR015102">
    <property type="entry name" value="Tscrpt_reg_HTH_FeoC"/>
</dbReference>
<dbReference type="OrthoDB" id="467062at2"/>
<name>A0A0W0ZBS7_9GAMM</name>
<dbReference type="RefSeq" id="WP_058512987.1">
    <property type="nucleotide sequence ID" value="NZ_CAAAIH010000004.1"/>
</dbReference>
<dbReference type="Gene3D" id="1.10.10.10">
    <property type="entry name" value="Winged helix-like DNA-binding domain superfamily/Winged helix DNA-binding domain"/>
    <property type="match status" value="1"/>
</dbReference>
<sequence length="72" mass="8685">MLLQIRDYIRRKGVVSTQQLIREFHLDFQALQPMLNLWIGKGVIRKCQEQIQCKSTCFKCRAQDLEYYQYLS</sequence>
<dbReference type="Pfam" id="PF09012">
    <property type="entry name" value="FeoC"/>
    <property type="match status" value="1"/>
</dbReference>
<dbReference type="Proteomes" id="UP000054703">
    <property type="component" value="Unassembled WGS sequence"/>
</dbReference>
<dbReference type="EMBL" id="LNYU01000009">
    <property type="protein sequence ID" value="KTD66580.1"/>
    <property type="molecule type" value="Genomic_DNA"/>
</dbReference>
<evidence type="ECO:0000313" key="2">
    <source>
        <dbReference type="EMBL" id="KTD66580.1"/>
    </source>
</evidence>
<dbReference type="SUPFAM" id="SSF46785">
    <property type="entry name" value="Winged helix' DNA-binding domain"/>
    <property type="match status" value="1"/>
</dbReference>
<reference evidence="2 3" key="1">
    <citation type="submission" date="2015-11" db="EMBL/GenBank/DDBJ databases">
        <title>Genomic analysis of 38 Legionella species identifies large and diverse effector repertoires.</title>
        <authorList>
            <person name="Burstein D."/>
            <person name="Amaro F."/>
            <person name="Zusman T."/>
            <person name="Lifshitz Z."/>
            <person name="Cohen O."/>
            <person name="Gilbert J.A."/>
            <person name="Pupko T."/>
            <person name="Shuman H.A."/>
            <person name="Segal G."/>
        </authorList>
    </citation>
    <scope>NUCLEOTIDE SEQUENCE [LARGE SCALE GENOMIC DNA]</scope>
    <source>
        <strain evidence="2 3">SC-63-C7</strain>
    </source>
</reference>
<organism evidence="2 3">
    <name type="scientific">Legionella santicrucis</name>
    <dbReference type="NCBI Taxonomy" id="45074"/>
    <lineage>
        <taxon>Bacteria</taxon>
        <taxon>Pseudomonadati</taxon>
        <taxon>Pseudomonadota</taxon>
        <taxon>Gammaproteobacteria</taxon>
        <taxon>Legionellales</taxon>
        <taxon>Legionellaceae</taxon>
        <taxon>Legionella</taxon>
    </lineage>
</organism>
<evidence type="ECO:0000259" key="1">
    <source>
        <dbReference type="Pfam" id="PF09012"/>
    </source>
</evidence>
<protein>
    <submittedName>
        <fullName evidence="2">FeoC like transcriptional regulator</fullName>
    </submittedName>
</protein>
<dbReference type="InterPro" id="IPR036388">
    <property type="entry name" value="WH-like_DNA-bd_sf"/>
</dbReference>
<accession>A0A0W0ZBS7</accession>
<keyword evidence="3" id="KW-1185">Reference proteome</keyword>
<dbReference type="PATRIC" id="fig|45074.5.peg.554"/>
<evidence type="ECO:0000313" key="3">
    <source>
        <dbReference type="Proteomes" id="UP000054703"/>
    </source>
</evidence>
<gene>
    <name evidence="2" type="ORF">Lsan_0525</name>
</gene>
<dbReference type="InterPro" id="IPR036390">
    <property type="entry name" value="WH_DNA-bd_sf"/>
</dbReference>
<dbReference type="AlphaFoldDB" id="A0A0W0ZBS7"/>
<comment type="caution">
    <text evidence="2">The sequence shown here is derived from an EMBL/GenBank/DDBJ whole genome shotgun (WGS) entry which is preliminary data.</text>
</comment>